<gene>
    <name evidence="2" type="ORF">DKG74_03220</name>
</gene>
<evidence type="ECO:0000313" key="3">
    <source>
        <dbReference type="Proteomes" id="UP000245461"/>
    </source>
</evidence>
<name>A0A317EH85_9PROT</name>
<dbReference type="AlphaFoldDB" id="A0A317EH85"/>
<proteinExistence type="predicted"/>
<protein>
    <submittedName>
        <fullName evidence="2">Uncharacterized protein</fullName>
    </submittedName>
</protein>
<organism evidence="2 3">
    <name type="scientific">Zavarzinia aquatilis</name>
    <dbReference type="NCBI Taxonomy" id="2211142"/>
    <lineage>
        <taxon>Bacteria</taxon>
        <taxon>Pseudomonadati</taxon>
        <taxon>Pseudomonadota</taxon>
        <taxon>Alphaproteobacteria</taxon>
        <taxon>Rhodospirillales</taxon>
        <taxon>Zavarziniaceae</taxon>
        <taxon>Zavarzinia</taxon>
    </lineage>
</organism>
<comment type="caution">
    <text evidence="2">The sequence shown here is derived from an EMBL/GenBank/DDBJ whole genome shotgun (WGS) entry which is preliminary data.</text>
</comment>
<feature type="signal peptide" evidence="1">
    <location>
        <begin position="1"/>
        <end position="24"/>
    </location>
</feature>
<sequence>MNMRAITLSAAFVAATSAAPFVLAQDAVPVSPDQFGAGKGVAETNFQLGIFGGGDENGGLYGGAPSLTLPLGDNVGLQIDGIAGFVADEVGFAGGAAQLFYREPETFMVGIVGAGYFVDDYEQYAVAGIAEYYIDNITLEGTAGYTLGEVVPDQFYGRAGISIYPNPNLRIGGGLMYSDVVGLGGDIQAEALLTDIPGMALFATGAFDDKGATGYGGVRFYFNSATNLLSDDRTKQASTPTLIDIHRKLVRPNFFLSDPIGFGVRQISRAGGAATGGDPFGDVPGDDGNGNGDGTTCADLICTVQDTLGGLTDQSLLDPVTDLVNTLVDPTDGALSALTGQLADLTNVDGALGAVTELVQGLVGTDNSALTPLVDALNEVLVGLGGGTSPEDITAQISAIPGLGGILGGLLP</sequence>
<dbReference type="Proteomes" id="UP000245461">
    <property type="component" value="Unassembled WGS sequence"/>
</dbReference>
<keyword evidence="3" id="KW-1185">Reference proteome</keyword>
<dbReference type="EMBL" id="QGLE01000001">
    <property type="protein sequence ID" value="PWR25972.1"/>
    <property type="molecule type" value="Genomic_DNA"/>
</dbReference>
<feature type="chain" id="PRO_5016425463" evidence="1">
    <location>
        <begin position="25"/>
        <end position="412"/>
    </location>
</feature>
<evidence type="ECO:0000313" key="2">
    <source>
        <dbReference type="EMBL" id="PWR25972.1"/>
    </source>
</evidence>
<accession>A0A317EH85</accession>
<evidence type="ECO:0000256" key="1">
    <source>
        <dbReference type="SAM" id="SignalP"/>
    </source>
</evidence>
<reference evidence="2 3" key="1">
    <citation type="submission" date="2018-05" db="EMBL/GenBank/DDBJ databases">
        <title>Zavarzinia sp. HR-AS.</title>
        <authorList>
            <person name="Lee Y."/>
            <person name="Jeon C.O."/>
        </authorList>
    </citation>
    <scope>NUCLEOTIDE SEQUENCE [LARGE SCALE GENOMIC DNA]</scope>
    <source>
        <strain evidence="2 3">HR-AS</strain>
    </source>
</reference>
<keyword evidence="1" id="KW-0732">Signal</keyword>